<comment type="similarity">
    <text evidence="2 6">Belongs to the peroxisomal membrane protein PXMP2/4 family.</text>
</comment>
<evidence type="ECO:0000313" key="9">
    <source>
        <dbReference type="Proteomes" id="UP000789595"/>
    </source>
</evidence>
<evidence type="ECO:0000256" key="4">
    <source>
        <dbReference type="ARBA" id="ARBA00022989"/>
    </source>
</evidence>
<dbReference type="EMBL" id="CAKKNE010000003">
    <property type="protein sequence ID" value="CAH0370872.1"/>
    <property type="molecule type" value="Genomic_DNA"/>
</dbReference>
<dbReference type="InterPro" id="IPR007248">
    <property type="entry name" value="Mpv17_PMP22"/>
</dbReference>
<dbReference type="GO" id="GO:0016020">
    <property type="term" value="C:membrane"/>
    <property type="evidence" value="ECO:0007669"/>
    <property type="project" value="UniProtKB-SubCell"/>
</dbReference>
<evidence type="ECO:0000256" key="5">
    <source>
        <dbReference type="ARBA" id="ARBA00023136"/>
    </source>
</evidence>
<keyword evidence="4" id="KW-1133">Transmembrane helix</keyword>
<feature type="signal peptide" evidence="7">
    <location>
        <begin position="1"/>
        <end position="15"/>
    </location>
</feature>
<feature type="chain" id="PRO_5035324464" evidence="7">
    <location>
        <begin position="16"/>
        <end position="235"/>
    </location>
</feature>
<dbReference type="AlphaFoldDB" id="A0A8J2SPA3"/>
<organism evidence="8 9">
    <name type="scientific">Pelagomonas calceolata</name>
    <dbReference type="NCBI Taxonomy" id="35677"/>
    <lineage>
        <taxon>Eukaryota</taxon>
        <taxon>Sar</taxon>
        <taxon>Stramenopiles</taxon>
        <taxon>Ochrophyta</taxon>
        <taxon>Pelagophyceae</taxon>
        <taxon>Pelagomonadales</taxon>
        <taxon>Pelagomonadaceae</taxon>
        <taxon>Pelagomonas</taxon>
    </lineage>
</organism>
<dbReference type="PANTHER" id="PTHR11266">
    <property type="entry name" value="PEROXISOMAL MEMBRANE PROTEIN 2, PXMP2 MPV17"/>
    <property type="match status" value="1"/>
</dbReference>
<name>A0A8J2SPA3_9STRA</name>
<comment type="caution">
    <text evidence="8">The sequence shown here is derived from an EMBL/GenBank/DDBJ whole genome shotgun (WGS) entry which is preliminary data.</text>
</comment>
<sequence>MHVFTLLAFLLPVTALRPNGRRSTYTRRSADAITFPQRDFIGDLGARYQQLVKDHYVPMACLQAAVLAGGADIATQTLEHAQALDYSHVAAMSTVASTMSGGANAVWLRMLEDKYPGRETDAIFKKTMIHAVILASIINSAYLAGVPALTDIYSSGLPITEGVEGWTVPEFITLTKLEVCMFIPYNTLAFSFVPPRVRPLTHAMVSATFNVAVSAVTLGYWDAWVRGAAHLAHLN</sequence>
<evidence type="ECO:0000256" key="3">
    <source>
        <dbReference type="ARBA" id="ARBA00022692"/>
    </source>
</evidence>
<gene>
    <name evidence="8" type="ORF">PECAL_3P07850</name>
</gene>
<dbReference type="GO" id="GO:0005739">
    <property type="term" value="C:mitochondrion"/>
    <property type="evidence" value="ECO:0007669"/>
    <property type="project" value="TreeGrafter"/>
</dbReference>
<protein>
    <submittedName>
        <fullName evidence="8">Uncharacterized protein</fullName>
    </submittedName>
</protein>
<keyword evidence="5" id="KW-0472">Membrane</keyword>
<keyword evidence="9" id="KW-1185">Reference proteome</keyword>
<keyword evidence="7" id="KW-0732">Signal</keyword>
<evidence type="ECO:0000256" key="1">
    <source>
        <dbReference type="ARBA" id="ARBA00004141"/>
    </source>
</evidence>
<evidence type="ECO:0000256" key="6">
    <source>
        <dbReference type="RuleBase" id="RU363053"/>
    </source>
</evidence>
<keyword evidence="3" id="KW-0812">Transmembrane</keyword>
<dbReference type="Proteomes" id="UP000789595">
    <property type="component" value="Unassembled WGS sequence"/>
</dbReference>
<evidence type="ECO:0000256" key="7">
    <source>
        <dbReference type="SAM" id="SignalP"/>
    </source>
</evidence>
<reference evidence="8" key="1">
    <citation type="submission" date="2021-11" db="EMBL/GenBank/DDBJ databases">
        <authorList>
            <consortium name="Genoscope - CEA"/>
            <person name="William W."/>
        </authorList>
    </citation>
    <scope>NUCLEOTIDE SEQUENCE</scope>
</reference>
<comment type="subcellular location">
    <subcellularLocation>
        <location evidence="1">Membrane</location>
        <topology evidence="1">Multi-pass membrane protein</topology>
    </subcellularLocation>
</comment>
<evidence type="ECO:0000256" key="2">
    <source>
        <dbReference type="ARBA" id="ARBA00006824"/>
    </source>
</evidence>
<accession>A0A8J2SPA3</accession>
<proteinExistence type="inferred from homology"/>
<evidence type="ECO:0000313" key="8">
    <source>
        <dbReference type="EMBL" id="CAH0370872.1"/>
    </source>
</evidence>
<dbReference type="PANTHER" id="PTHR11266:SF17">
    <property type="entry name" value="PROTEIN MPV17"/>
    <property type="match status" value="1"/>
</dbReference>
<dbReference type="OrthoDB" id="5345392at2759"/>